<dbReference type="EMBL" id="BRPJ01000101">
    <property type="protein sequence ID" value="GLB33024.1"/>
    <property type="molecule type" value="Genomic_DNA"/>
</dbReference>
<dbReference type="Proteomes" id="UP001419084">
    <property type="component" value="Unassembled WGS sequence"/>
</dbReference>
<reference evidence="5 6" key="1">
    <citation type="submission" date="2018-07" db="EMBL/GenBank/DDBJ databases">
        <title>New species, Clostridium PI-S10-A1B.</title>
        <authorList>
            <person name="Krishna G."/>
            <person name="Summeta K."/>
            <person name="Shikha S."/>
            <person name="Prabhu P.B."/>
            <person name="Suresh K."/>
        </authorList>
    </citation>
    <scope>NUCLEOTIDE SEQUENCE [LARGE SCALE GENOMIC DNA]</scope>
    <source>
        <strain evidence="5 6">PI-S10-A1B</strain>
    </source>
</reference>
<evidence type="ECO:0000256" key="1">
    <source>
        <dbReference type="SAM" id="MobiDB-lite"/>
    </source>
</evidence>
<sequence>MGTIDNSLWIKIQQGLRETEALMNQKQYNMVMIKARQTLEYMIHFLAEKALIVETDLADSIDQLYEGRFISQAVKDHYHRIRVLGNKAVHEGSDSPYDASEACKLLAAEVTAFTNAFHRSRQDGQVQRPRTAGVQAAPIASRASSQRAAATADEPRRTGAPQRAASGSSHRTAQGSGSRSAQRPVQGSGPRNDRRPAPQNRSRRRNRKKNSDLSGLLKPLLIFLLLFVIVVIIVKLIPGKDKKNETLPTEISTEITSEAFSTTAEATTEPTEAETDPPKVYTTKSKLNVRSKPASDSTKLGSLASGTVVEYVETYDDKWTVIMFEGKQAYVATEFLTVAEGTDESQSESEPASESTKAAGQ</sequence>
<organism evidence="5 6">
    <name type="scientific">Lacrimispora amygdalina</name>
    <dbReference type="NCBI Taxonomy" id="253257"/>
    <lineage>
        <taxon>Bacteria</taxon>
        <taxon>Bacillati</taxon>
        <taxon>Bacillota</taxon>
        <taxon>Clostridia</taxon>
        <taxon>Lachnospirales</taxon>
        <taxon>Lachnospiraceae</taxon>
        <taxon>Lacrimispora</taxon>
    </lineage>
</organism>
<evidence type="ECO:0000313" key="5">
    <source>
        <dbReference type="EMBL" id="RFZ79905.1"/>
    </source>
</evidence>
<comment type="caution">
    <text evidence="5">The sequence shown here is derived from an EMBL/GenBank/DDBJ whole genome shotgun (WGS) entry which is preliminary data.</text>
</comment>
<evidence type="ECO:0000313" key="4">
    <source>
        <dbReference type="EMBL" id="GLB33024.1"/>
    </source>
</evidence>
<evidence type="ECO:0000313" key="6">
    <source>
        <dbReference type="Proteomes" id="UP000260680"/>
    </source>
</evidence>
<accession>A0A3E2NG02</accession>
<dbReference type="Pfam" id="PF13643">
    <property type="entry name" value="DUF4145"/>
    <property type="match status" value="1"/>
</dbReference>
<keyword evidence="2" id="KW-0812">Transmembrane</keyword>
<dbReference type="Proteomes" id="UP000260680">
    <property type="component" value="Unassembled WGS sequence"/>
</dbReference>
<evidence type="ECO:0000313" key="7">
    <source>
        <dbReference type="Proteomes" id="UP001419084"/>
    </source>
</evidence>
<feature type="region of interest" description="Disordered" evidence="1">
    <location>
        <begin position="120"/>
        <end position="210"/>
    </location>
</feature>
<dbReference type="OrthoDB" id="1936859at2"/>
<gene>
    <name evidence="5" type="ORF">DS742_05450</name>
    <name evidence="4" type="ORF">LAD12857_49470</name>
</gene>
<dbReference type="AlphaFoldDB" id="A0A3E2NG02"/>
<feature type="region of interest" description="Disordered" evidence="1">
    <location>
        <begin position="340"/>
        <end position="361"/>
    </location>
</feature>
<evidence type="ECO:0000259" key="3">
    <source>
        <dbReference type="PROSITE" id="PS51781"/>
    </source>
</evidence>
<evidence type="ECO:0000256" key="2">
    <source>
        <dbReference type="SAM" id="Phobius"/>
    </source>
</evidence>
<keyword evidence="2" id="KW-1133">Transmembrane helix</keyword>
<protein>
    <submittedName>
        <fullName evidence="5">DUF4145 domain-containing protein</fullName>
    </submittedName>
</protein>
<dbReference type="EMBL" id="QOHO01000016">
    <property type="protein sequence ID" value="RFZ79905.1"/>
    <property type="molecule type" value="Genomic_DNA"/>
</dbReference>
<feature type="compositionally biased region" description="Polar residues" evidence="1">
    <location>
        <begin position="165"/>
        <end position="185"/>
    </location>
</feature>
<keyword evidence="2" id="KW-0472">Membrane</keyword>
<dbReference type="SMART" id="SM00287">
    <property type="entry name" value="SH3b"/>
    <property type="match status" value="1"/>
</dbReference>
<proteinExistence type="predicted"/>
<feature type="transmembrane region" description="Helical" evidence="2">
    <location>
        <begin position="216"/>
        <end position="237"/>
    </location>
</feature>
<reference evidence="4 7" key="2">
    <citation type="journal article" date="2024" name="Int. J. Syst. Evol. Microbiol.">
        <title>Lacrimispora brassicae sp. nov. isolated from fermented cabbage, and proposal of Clostridium indicum Gundawar et al. 2019 and Clostridium methoxybenzovorans Mechichi et al. 1999 as heterotypic synonyms of Lacrimispora amygdalina (Parshina et al. 2003) Haas and Blanchard 2020 and Lacrimispora indolis (McClung and McCoy 1957) Haas and Blanchard 2020, respectively.</title>
        <authorList>
            <person name="Kobayashi H."/>
            <person name="Tanizawa Y."/>
            <person name="Sakamoto M."/>
            <person name="Ohkuma M."/>
            <person name="Tohno M."/>
        </authorList>
    </citation>
    <scope>NUCLEOTIDE SEQUENCE [LARGE SCALE GENOMIC DNA]</scope>
    <source>
        <strain evidence="4 7">DSM 12857</strain>
    </source>
</reference>
<feature type="region of interest" description="Disordered" evidence="1">
    <location>
        <begin position="256"/>
        <end position="279"/>
    </location>
</feature>
<feature type="compositionally biased region" description="Low complexity" evidence="1">
    <location>
        <begin position="256"/>
        <end position="270"/>
    </location>
</feature>
<dbReference type="InterPro" id="IPR025285">
    <property type="entry name" value="DUF4145"/>
</dbReference>
<keyword evidence="7" id="KW-1185">Reference proteome</keyword>
<name>A0A3E2NG02_9FIRM</name>
<dbReference type="Gene3D" id="2.30.30.40">
    <property type="entry name" value="SH3 Domains"/>
    <property type="match status" value="1"/>
</dbReference>
<dbReference type="InterPro" id="IPR003646">
    <property type="entry name" value="SH3-like_bac-type"/>
</dbReference>
<dbReference type="RefSeq" id="WP_117416003.1">
    <property type="nucleotide sequence ID" value="NZ_BRPJ01000101.1"/>
</dbReference>
<feature type="compositionally biased region" description="Low complexity" evidence="1">
    <location>
        <begin position="135"/>
        <end position="152"/>
    </location>
</feature>
<feature type="domain" description="SH3b" evidence="3">
    <location>
        <begin position="276"/>
        <end position="340"/>
    </location>
</feature>
<dbReference type="PROSITE" id="PS51781">
    <property type="entry name" value="SH3B"/>
    <property type="match status" value="1"/>
</dbReference>
<dbReference type="Pfam" id="PF08239">
    <property type="entry name" value="SH3_3"/>
    <property type="match status" value="1"/>
</dbReference>